<keyword evidence="2" id="KW-0812">Transmembrane</keyword>
<dbReference type="Pfam" id="PF13967">
    <property type="entry name" value="RSN1_TM"/>
    <property type="match status" value="1"/>
</dbReference>
<feature type="region of interest" description="Disordered" evidence="1">
    <location>
        <begin position="327"/>
        <end position="349"/>
    </location>
</feature>
<accession>A0AAD8V7C8</accession>
<feature type="transmembrane region" description="Helical" evidence="2">
    <location>
        <begin position="266"/>
        <end position="288"/>
    </location>
</feature>
<dbReference type="EMBL" id="JAUUTY010000639">
    <property type="protein sequence ID" value="KAK1597017.1"/>
    <property type="molecule type" value="Genomic_DNA"/>
</dbReference>
<dbReference type="Proteomes" id="UP001231189">
    <property type="component" value="Unassembled WGS sequence"/>
</dbReference>
<dbReference type="AlphaFoldDB" id="A0AAD8V7C8"/>
<name>A0AAD8V7C8_LOLMU</name>
<dbReference type="InterPro" id="IPR032880">
    <property type="entry name" value="CSC1/OSCA1-like_N"/>
</dbReference>
<evidence type="ECO:0000256" key="1">
    <source>
        <dbReference type="SAM" id="MobiDB-lite"/>
    </source>
</evidence>
<organism evidence="4 5">
    <name type="scientific">Lolium multiflorum</name>
    <name type="common">Italian ryegrass</name>
    <name type="synonym">Lolium perenne subsp. multiflorum</name>
    <dbReference type="NCBI Taxonomy" id="4521"/>
    <lineage>
        <taxon>Eukaryota</taxon>
        <taxon>Viridiplantae</taxon>
        <taxon>Streptophyta</taxon>
        <taxon>Embryophyta</taxon>
        <taxon>Tracheophyta</taxon>
        <taxon>Spermatophyta</taxon>
        <taxon>Magnoliopsida</taxon>
        <taxon>Liliopsida</taxon>
        <taxon>Poales</taxon>
        <taxon>Poaceae</taxon>
        <taxon>BOP clade</taxon>
        <taxon>Pooideae</taxon>
        <taxon>Poodae</taxon>
        <taxon>Poeae</taxon>
        <taxon>Poeae Chloroplast Group 2 (Poeae type)</taxon>
        <taxon>Loliodinae</taxon>
        <taxon>Loliinae</taxon>
        <taxon>Lolium</taxon>
    </lineage>
</organism>
<keyword evidence="2" id="KW-0472">Membrane</keyword>
<evidence type="ECO:0000313" key="4">
    <source>
        <dbReference type="EMBL" id="KAK1597017.1"/>
    </source>
</evidence>
<feature type="domain" description="CSC1/OSCA1-like N-terminal transmembrane" evidence="3">
    <location>
        <begin position="204"/>
        <end position="287"/>
    </location>
</feature>
<sequence>MGNHLEKAIRRGNQTRSAPTLPVEILPEIVVPADPAAIIRFAASSKHLRRHITNPAFLQGYHDDVGFVPCLLLGMFRQHHEDASDIMGRGVSIRPGITAGKSSPIAPGVAGLNGSEPTLIRRGYPLPTHHHTIHPPPTRTHTHPALSPSPCRARPPDGFPLVRPCRARPPDGPGRAGAGGRGAPLRPPPHPGALCIAAKLLAVSQIALHCGADAAQFLLFERAAFLVLAAVSLAALAAALPLNLLAGDAAIADQFAATTISHIPRASPLLWLHLLLVAAIIAIVHLGISRMEDALRITRFRDGNGNPRDPNSSSVAVFTIMIQGILGRSPPTSPPSSIRSGAQVRASPS</sequence>
<feature type="region of interest" description="Disordered" evidence="1">
    <location>
        <begin position="128"/>
        <end position="149"/>
    </location>
</feature>
<evidence type="ECO:0000259" key="3">
    <source>
        <dbReference type="Pfam" id="PF13967"/>
    </source>
</evidence>
<dbReference type="PANTHER" id="PTHR35828">
    <property type="entry name" value="OS08G0203800 PROTEIN-RELATED"/>
    <property type="match status" value="1"/>
</dbReference>
<keyword evidence="5" id="KW-1185">Reference proteome</keyword>
<proteinExistence type="predicted"/>
<keyword evidence="2" id="KW-1133">Transmembrane helix</keyword>
<evidence type="ECO:0000256" key="2">
    <source>
        <dbReference type="SAM" id="Phobius"/>
    </source>
</evidence>
<gene>
    <name evidence="4" type="ORF">QYE76_016829</name>
</gene>
<reference evidence="4" key="1">
    <citation type="submission" date="2023-07" db="EMBL/GenBank/DDBJ databases">
        <title>A chromosome-level genome assembly of Lolium multiflorum.</title>
        <authorList>
            <person name="Chen Y."/>
            <person name="Copetti D."/>
            <person name="Kolliker R."/>
            <person name="Studer B."/>
        </authorList>
    </citation>
    <scope>NUCLEOTIDE SEQUENCE</scope>
    <source>
        <strain evidence="4">02402/16</strain>
        <tissue evidence="4">Leaf</tissue>
    </source>
</reference>
<protein>
    <recommendedName>
        <fullName evidence="3">CSC1/OSCA1-like N-terminal transmembrane domain-containing protein</fullName>
    </recommendedName>
</protein>
<evidence type="ECO:0000313" key="5">
    <source>
        <dbReference type="Proteomes" id="UP001231189"/>
    </source>
</evidence>
<feature type="transmembrane region" description="Helical" evidence="2">
    <location>
        <begin position="223"/>
        <end position="246"/>
    </location>
</feature>
<feature type="region of interest" description="Disordered" evidence="1">
    <location>
        <begin position="165"/>
        <end position="184"/>
    </location>
</feature>
<comment type="caution">
    <text evidence="4">The sequence shown here is derived from an EMBL/GenBank/DDBJ whole genome shotgun (WGS) entry which is preliminary data.</text>
</comment>